<organism evidence="3 4">
    <name type="scientific">Actinopolymorpha pittospori</name>
    <dbReference type="NCBI Taxonomy" id="648752"/>
    <lineage>
        <taxon>Bacteria</taxon>
        <taxon>Bacillati</taxon>
        <taxon>Actinomycetota</taxon>
        <taxon>Actinomycetes</taxon>
        <taxon>Propionibacteriales</taxon>
        <taxon>Actinopolymorphaceae</taxon>
        <taxon>Actinopolymorpha</taxon>
    </lineage>
</organism>
<reference evidence="3" key="1">
    <citation type="submission" date="2020-10" db="EMBL/GenBank/DDBJ databases">
        <title>Sequencing the genomes of 1000 actinobacteria strains.</title>
        <authorList>
            <person name="Klenk H.-P."/>
        </authorList>
    </citation>
    <scope>NUCLEOTIDE SEQUENCE</scope>
    <source>
        <strain evidence="3">DSM 45354</strain>
    </source>
</reference>
<dbReference type="AlphaFoldDB" id="A0A927RD98"/>
<protein>
    <submittedName>
        <fullName evidence="3">Pimeloyl-ACP methyl ester carboxylesterase</fullName>
    </submittedName>
</protein>
<dbReference type="Pfam" id="PF12697">
    <property type="entry name" value="Abhydrolase_6"/>
    <property type="match status" value="1"/>
</dbReference>
<dbReference type="SUPFAM" id="SSF53474">
    <property type="entry name" value="alpha/beta-Hydrolases"/>
    <property type="match status" value="1"/>
</dbReference>
<comment type="caution">
    <text evidence="3">The sequence shown here is derived from an EMBL/GenBank/DDBJ whole genome shotgun (WGS) entry which is preliminary data.</text>
</comment>
<dbReference type="GO" id="GO:0016020">
    <property type="term" value="C:membrane"/>
    <property type="evidence" value="ECO:0007669"/>
    <property type="project" value="TreeGrafter"/>
</dbReference>
<evidence type="ECO:0000256" key="1">
    <source>
        <dbReference type="ARBA" id="ARBA00022801"/>
    </source>
</evidence>
<name>A0A927RD98_9ACTN</name>
<evidence type="ECO:0000259" key="2">
    <source>
        <dbReference type="Pfam" id="PF12697"/>
    </source>
</evidence>
<keyword evidence="1" id="KW-0378">Hydrolase</keyword>
<evidence type="ECO:0000313" key="3">
    <source>
        <dbReference type="EMBL" id="MBE1610789.1"/>
    </source>
</evidence>
<keyword evidence="4" id="KW-1185">Reference proteome</keyword>
<dbReference type="InterPro" id="IPR029058">
    <property type="entry name" value="AB_hydrolase_fold"/>
</dbReference>
<dbReference type="EMBL" id="JADBEM010000001">
    <property type="protein sequence ID" value="MBE1610789.1"/>
    <property type="molecule type" value="Genomic_DNA"/>
</dbReference>
<dbReference type="GO" id="GO:0016787">
    <property type="term" value="F:hydrolase activity"/>
    <property type="evidence" value="ECO:0007669"/>
    <property type="project" value="UniProtKB-KW"/>
</dbReference>
<feature type="domain" description="AB hydrolase-1" evidence="2">
    <location>
        <begin position="23"/>
        <end position="231"/>
    </location>
</feature>
<dbReference type="Proteomes" id="UP000638648">
    <property type="component" value="Unassembled WGS sequence"/>
</dbReference>
<dbReference type="InterPro" id="IPR050266">
    <property type="entry name" value="AB_hydrolase_sf"/>
</dbReference>
<dbReference type="PANTHER" id="PTHR43798:SF31">
    <property type="entry name" value="AB HYDROLASE SUPERFAMILY PROTEIN YCLE"/>
    <property type="match status" value="1"/>
</dbReference>
<accession>A0A927RD98</accession>
<dbReference type="PRINTS" id="PR00111">
    <property type="entry name" value="ABHYDROLASE"/>
</dbReference>
<sequence>MADYVRVNGVSMWYDDRGAGEPVVLLHGGLSDARDFAGNLDTLAGGFRLLLPECRAHGHTADVPGPLSLAVMAQDIVAFLERVVGGPARLVGYSAGAGVALRVALDRPDLVERLVLVSGAFHTDGLILRPSAEGEPPPLLVAAYAEVSPDGAGHFPAVIAKVVDAVAEEDGLEPADLAGVNCRTLVMAGDDDLVRLEHTVALYHALPDAQLAIVPGTSHLLLLGRPDECVRLVSDFLTSEARPTLMPIRRAGIHVG</sequence>
<evidence type="ECO:0000313" key="4">
    <source>
        <dbReference type="Proteomes" id="UP000638648"/>
    </source>
</evidence>
<proteinExistence type="predicted"/>
<dbReference type="RefSeq" id="WP_192754106.1">
    <property type="nucleotide sequence ID" value="NZ_BAABJL010000250.1"/>
</dbReference>
<gene>
    <name evidence="3" type="ORF">HEB94_007637</name>
</gene>
<dbReference type="PANTHER" id="PTHR43798">
    <property type="entry name" value="MONOACYLGLYCEROL LIPASE"/>
    <property type="match status" value="1"/>
</dbReference>
<dbReference type="InterPro" id="IPR000073">
    <property type="entry name" value="AB_hydrolase_1"/>
</dbReference>
<dbReference type="Gene3D" id="3.40.50.1820">
    <property type="entry name" value="alpha/beta hydrolase"/>
    <property type="match status" value="1"/>
</dbReference>